<accession>A0A6A5UW15</accession>
<dbReference type="EMBL" id="ML976712">
    <property type="protein sequence ID" value="KAF1969191.1"/>
    <property type="molecule type" value="Genomic_DNA"/>
</dbReference>
<keyword evidence="3" id="KW-1185">Reference proteome</keyword>
<gene>
    <name evidence="2" type="ORF">BU23DRAFT_653604</name>
</gene>
<evidence type="ECO:0000256" key="1">
    <source>
        <dbReference type="SAM" id="SignalP"/>
    </source>
</evidence>
<protein>
    <recommendedName>
        <fullName evidence="4">Acid protease</fullName>
    </recommendedName>
</protein>
<reference evidence="2" key="1">
    <citation type="journal article" date="2020" name="Stud. Mycol.">
        <title>101 Dothideomycetes genomes: a test case for predicting lifestyles and emergence of pathogens.</title>
        <authorList>
            <person name="Haridas S."/>
            <person name="Albert R."/>
            <person name="Binder M."/>
            <person name="Bloem J."/>
            <person name="Labutti K."/>
            <person name="Salamov A."/>
            <person name="Andreopoulos B."/>
            <person name="Baker S."/>
            <person name="Barry K."/>
            <person name="Bills G."/>
            <person name="Bluhm B."/>
            <person name="Cannon C."/>
            <person name="Castanera R."/>
            <person name="Culley D."/>
            <person name="Daum C."/>
            <person name="Ezra D."/>
            <person name="Gonzalez J."/>
            <person name="Henrissat B."/>
            <person name="Kuo A."/>
            <person name="Liang C."/>
            <person name="Lipzen A."/>
            <person name="Lutzoni F."/>
            <person name="Magnuson J."/>
            <person name="Mondo S."/>
            <person name="Nolan M."/>
            <person name="Ohm R."/>
            <person name="Pangilinan J."/>
            <person name="Park H.-J."/>
            <person name="Ramirez L."/>
            <person name="Alfaro M."/>
            <person name="Sun H."/>
            <person name="Tritt A."/>
            <person name="Yoshinaga Y."/>
            <person name="Zwiers L.-H."/>
            <person name="Turgeon B."/>
            <person name="Goodwin S."/>
            <person name="Spatafora J."/>
            <person name="Crous P."/>
            <person name="Grigoriev I."/>
        </authorList>
    </citation>
    <scope>NUCLEOTIDE SEQUENCE</scope>
    <source>
        <strain evidence="2">CBS 107.79</strain>
    </source>
</reference>
<proteinExistence type="predicted"/>
<feature type="chain" id="PRO_5025442483" description="Acid protease" evidence="1">
    <location>
        <begin position="25"/>
        <end position="521"/>
    </location>
</feature>
<evidence type="ECO:0008006" key="4">
    <source>
        <dbReference type="Google" id="ProtNLM"/>
    </source>
</evidence>
<dbReference type="SUPFAM" id="SSF50630">
    <property type="entry name" value="Acid proteases"/>
    <property type="match status" value="1"/>
</dbReference>
<name>A0A6A5UW15_9PLEO</name>
<dbReference type="Proteomes" id="UP000800036">
    <property type="component" value="Unassembled WGS sequence"/>
</dbReference>
<evidence type="ECO:0000313" key="3">
    <source>
        <dbReference type="Proteomes" id="UP000800036"/>
    </source>
</evidence>
<dbReference type="InterPro" id="IPR021109">
    <property type="entry name" value="Peptidase_aspartic_dom_sf"/>
</dbReference>
<dbReference type="AlphaFoldDB" id="A0A6A5UW15"/>
<evidence type="ECO:0000313" key="2">
    <source>
        <dbReference type="EMBL" id="KAF1969191.1"/>
    </source>
</evidence>
<dbReference type="OrthoDB" id="4074350at2759"/>
<sequence length="521" mass="56499">MNLSPVAACLCYYVLSLMVSFAFAAPSSFVVPWGTAKFGPDGPWQAVKVTLGGNDSTIGIKAQNVTEVSVYPGGVWSTKSFTKAACKEYPNSLCGAGGTWDPDPDQLALQRIGFTEDWIIDEAGLNVSDIRYIALGLTIQGSTTKTVWNASLSTCDIGHITYPNGIQGGVPLGSLSLGASEEYQTFSLNDRPSDNINAALFPAQLHKEGDTPSYSYGLHIGSASFDYPGSLAFGGYNKGRVIGPVTSFRNETAVDLLDIGIGVEYGASPFAFDAKEELLSTGTTKALPNPLAPYLSLPGTTCENIAKLLPVTYDVSLRYYLWNTHDPLYTKIVSSPAYLSFSFPPSPGHTDNVVIKVPFALLNLTLEHPITDSPKQYFPCVPYERGIVLGRAFLQAAFLGRNWIEGTSWLAQAPGPGPAREGLGEQYTNIEENDAIIEGFEGEGLFNQSWAGHWSIVASQKNNETKPDDTKPEGRTLNGCESWDWCWCCCWCCCFVWLVRMGLAERICALQGHPAAVRDIR</sequence>
<keyword evidence="1" id="KW-0732">Signal</keyword>
<feature type="signal peptide" evidence="1">
    <location>
        <begin position="1"/>
        <end position="24"/>
    </location>
</feature>
<organism evidence="2 3">
    <name type="scientific">Bimuria novae-zelandiae CBS 107.79</name>
    <dbReference type="NCBI Taxonomy" id="1447943"/>
    <lineage>
        <taxon>Eukaryota</taxon>
        <taxon>Fungi</taxon>
        <taxon>Dikarya</taxon>
        <taxon>Ascomycota</taxon>
        <taxon>Pezizomycotina</taxon>
        <taxon>Dothideomycetes</taxon>
        <taxon>Pleosporomycetidae</taxon>
        <taxon>Pleosporales</taxon>
        <taxon>Massarineae</taxon>
        <taxon>Didymosphaeriaceae</taxon>
        <taxon>Bimuria</taxon>
    </lineage>
</organism>
<dbReference type="Gene3D" id="2.40.70.10">
    <property type="entry name" value="Acid Proteases"/>
    <property type="match status" value="1"/>
</dbReference>